<name>A0ABV3FF23_9NOCA</name>
<gene>
    <name evidence="1" type="ORF">AB0H72_26760</name>
</gene>
<dbReference type="Proteomes" id="UP001551658">
    <property type="component" value="Unassembled WGS sequence"/>
</dbReference>
<reference evidence="1 2" key="1">
    <citation type="submission" date="2024-06" db="EMBL/GenBank/DDBJ databases">
        <title>The Natural Products Discovery Center: Release of the First 8490 Sequenced Strains for Exploring Actinobacteria Biosynthetic Diversity.</title>
        <authorList>
            <person name="Kalkreuter E."/>
            <person name="Kautsar S.A."/>
            <person name="Yang D."/>
            <person name="Bader C.D."/>
            <person name="Teijaro C.N."/>
            <person name="Fluegel L."/>
            <person name="Davis C.M."/>
            <person name="Simpson J.R."/>
            <person name="Lauterbach L."/>
            <person name="Steele A.D."/>
            <person name="Gui C."/>
            <person name="Meng S."/>
            <person name="Li G."/>
            <person name="Viehrig K."/>
            <person name="Ye F."/>
            <person name="Su P."/>
            <person name="Kiefer A.F."/>
            <person name="Nichols A."/>
            <person name="Cepeda A.J."/>
            <person name="Yan W."/>
            <person name="Fan B."/>
            <person name="Jiang Y."/>
            <person name="Adhikari A."/>
            <person name="Zheng C.-J."/>
            <person name="Schuster L."/>
            <person name="Cowan T.M."/>
            <person name="Smanski M.J."/>
            <person name="Chevrette M.G."/>
            <person name="De Carvalho L.P.S."/>
            <person name="Shen B."/>
        </authorList>
    </citation>
    <scope>NUCLEOTIDE SEQUENCE [LARGE SCALE GENOMIC DNA]</scope>
    <source>
        <strain evidence="1 2">NPDC050671</strain>
    </source>
</reference>
<proteinExistence type="predicted"/>
<evidence type="ECO:0000313" key="1">
    <source>
        <dbReference type="EMBL" id="MEV0366309.1"/>
    </source>
</evidence>
<evidence type="ECO:0000313" key="2">
    <source>
        <dbReference type="Proteomes" id="UP001551658"/>
    </source>
</evidence>
<keyword evidence="2" id="KW-1185">Reference proteome</keyword>
<dbReference type="EMBL" id="JBFAIH010000018">
    <property type="protein sequence ID" value="MEV0366309.1"/>
    <property type="molecule type" value="Genomic_DNA"/>
</dbReference>
<dbReference type="SUPFAM" id="SSF63829">
    <property type="entry name" value="Calcium-dependent phosphotriesterase"/>
    <property type="match status" value="1"/>
</dbReference>
<sequence length="307" mass="31655">MRQVLGIVIALVVLGAALLVPGCAQPQHFPDTIGLPAGFAPEGIAIGSAPVAYLGSRVDGTIYRVDLRTGRGAVLSPGPGTPALGLALDPHGRLFVAGGTGGDARVIDTGTGEVLARYRFGSADPFVNDVALTAAGAWFTDSHTPVLYHLPLGPSGGLPPPEAAVTLRLTGDIEFSPDAINANGIVGAPGGAGLIVVQSATGRLYRVDPATGRAKAVDLGAESVPYGDGLLWRDGRLLVVQNRIGSIAEVRFDRTGTRGTVERRLRDPRFDVPTTVAAFGERLYLPNARFSTPPTPGTAYDVVAVGP</sequence>
<protein>
    <submittedName>
        <fullName evidence="1">Superoxide dismutase</fullName>
    </submittedName>
</protein>
<dbReference type="RefSeq" id="WP_357984032.1">
    <property type="nucleotide sequence ID" value="NZ_JBFAIH010000018.1"/>
</dbReference>
<dbReference type="InterPro" id="IPR011042">
    <property type="entry name" value="6-blade_b-propeller_TolB-like"/>
</dbReference>
<comment type="caution">
    <text evidence="1">The sequence shown here is derived from an EMBL/GenBank/DDBJ whole genome shotgun (WGS) entry which is preliminary data.</text>
</comment>
<accession>A0ABV3FF23</accession>
<organism evidence="1 2">
    <name type="scientific">Nocardia fusca</name>
    <dbReference type="NCBI Taxonomy" id="941183"/>
    <lineage>
        <taxon>Bacteria</taxon>
        <taxon>Bacillati</taxon>
        <taxon>Actinomycetota</taxon>
        <taxon>Actinomycetes</taxon>
        <taxon>Mycobacteriales</taxon>
        <taxon>Nocardiaceae</taxon>
        <taxon>Nocardia</taxon>
    </lineage>
</organism>
<dbReference type="Gene3D" id="2.120.10.30">
    <property type="entry name" value="TolB, C-terminal domain"/>
    <property type="match status" value="1"/>
</dbReference>